<evidence type="ECO:0000256" key="1">
    <source>
        <dbReference type="SAM" id="MobiDB-lite"/>
    </source>
</evidence>
<organism evidence="2 3">
    <name type="scientific">Natronoglomus mannanivorans</name>
    <dbReference type="NCBI Taxonomy" id="2979990"/>
    <lineage>
        <taxon>Archaea</taxon>
        <taxon>Methanobacteriati</taxon>
        <taxon>Methanobacteriota</taxon>
        <taxon>Stenosarchaea group</taxon>
        <taxon>Halobacteria</taxon>
        <taxon>Halobacteriales</taxon>
        <taxon>Natrialbaceae</taxon>
        <taxon>Natronoglomus</taxon>
    </lineage>
</organism>
<dbReference type="Proteomes" id="UP001320972">
    <property type="component" value="Unassembled WGS sequence"/>
</dbReference>
<dbReference type="EMBL" id="JAOPKB010000002">
    <property type="protein sequence ID" value="MCU4972418.1"/>
    <property type="molecule type" value="Genomic_DNA"/>
</dbReference>
<reference evidence="2 3" key="1">
    <citation type="submission" date="2022-09" db="EMBL/GenBank/DDBJ databases">
        <title>Enrichment on poylsaccharides allowed isolation of novel metabolic and taxonomic groups of Haloarchaea.</title>
        <authorList>
            <person name="Sorokin D.Y."/>
            <person name="Elcheninov A.G."/>
            <person name="Khizhniak T.V."/>
            <person name="Kolganova T.V."/>
            <person name="Kublanov I.V."/>
        </authorList>
    </citation>
    <scope>NUCLEOTIDE SEQUENCE [LARGE SCALE GENOMIC DNA]</scope>
    <source>
        <strain evidence="2 3">AArc-m2/3/4</strain>
    </source>
</reference>
<gene>
    <name evidence="2" type="ORF">OB955_06660</name>
</gene>
<evidence type="ECO:0000313" key="2">
    <source>
        <dbReference type="EMBL" id="MCU4972418.1"/>
    </source>
</evidence>
<name>A0ABT2QBW6_9EURY</name>
<evidence type="ECO:0000313" key="3">
    <source>
        <dbReference type="Proteomes" id="UP001320972"/>
    </source>
</evidence>
<feature type="compositionally biased region" description="Acidic residues" evidence="1">
    <location>
        <begin position="77"/>
        <end position="87"/>
    </location>
</feature>
<keyword evidence="3" id="KW-1185">Reference proteome</keyword>
<dbReference type="RefSeq" id="WP_338007343.1">
    <property type="nucleotide sequence ID" value="NZ_JAOPKB010000002.1"/>
</dbReference>
<protein>
    <submittedName>
        <fullName evidence="2">Uncharacterized protein</fullName>
    </submittedName>
</protein>
<feature type="region of interest" description="Disordered" evidence="1">
    <location>
        <begin position="71"/>
        <end position="97"/>
    </location>
</feature>
<accession>A0ABT2QBW6</accession>
<proteinExistence type="predicted"/>
<comment type="caution">
    <text evidence="2">The sequence shown here is derived from an EMBL/GenBank/DDBJ whole genome shotgun (WGS) entry which is preliminary data.</text>
</comment>
<sequence>MDTNTETDLDTEMDPETRLEADLRNRLAETRSDERADELCHRLLEKDTVNEYLIGLQDDCTRALFYNTATRSITNEPLEESDSDSDSNSDSTSIEHIPNITNRNRLRAWIVDREWSWIHPRYRWIVTRGPSENSTRIRSYRTQNR</sequence>